<gene>
    <name evidence="2" type="ORF">JMJ35_005775</name>
</gene>
<comment type="caution">
    <text evidence="2">The sequence shown here is derived from an EMBL/GenBank/DDBJ whole genome shotgun (WGS) entry which is preliminary data.</text>
</comment>
<dbReference type="EMBL" id="JAFEKC020000012">
    <property type="protein sequence ID" value="KAK0511925.1"/>
    <property type="molecule type" value="Genomic_DNA"/>
</dbReference>
<keyword evidence="1" id="KW-0732">Signal</keyword>
<keyword evidence="3" id="KW-1185">Reference proteome</keyword>
<proteinExistence type="predicted"/>
<dbReference type="Proteomes" id="UP001166286">
    <property type="component" value="Unassembled WGS sequence"/>
</dbReference>
<name>A0AA39R194_9LECA</name>
<accession>A0AA39R194</accession>
<feature type="signal peptide" evidence="1">
    <location>
        <begin position="1"/>
        <end position="18"/>
    </location>
</feature>
<evidence type="ECO:0000256" key="1">
    <source>
        <dbReference type="SAM" id="SignalP"/>
    </source>
</evidence>
<reference evidence="2" key="1">
    <citation type="submission" date="2023-03" db="EMBL/GenBank/DDBJ databases">
        <title>Complete genome of Cladonia borealis.</title>
        <authorList>
            <person name="Park H."/>
        </authorList>
    </citation>
    <scope>NUCLEOTIDE SEQUENCE</scope>
    <source>
        <strain evidence="2">ANT050790</strain>
    </source>
</reference>
<evidence type="ECO:0000313" key="3">
    <source>
        <dbReference type="Proteomes" id="UP001166286"/>
    </source>
</evidence>
<evidence type="ECO:0000313" key="2">
    <source>
        <dbReference type="EMBL" id="KAK0511925.1"/>
    </source>
</evidence>
<protein>
    <submittedName>
        <fullName evidence="2">Uncharacterized protein</fullName>
    </submittedName>
</protein>
<dbReference type="AlphaFoldDB" id="A0AA39R194"/>
<sequence>MYTTPLVVIALCALTSLANPTPDLEKRYTKTRITQFGDSQCSTGKLFETKGWTIDHNSCVDIDGQTNGFTMSLGTGPLGHNSVHAFSETGCGADTDMGEIPAINGEEPDTGSCVDANNYMMAEPNYYGHRINSIKFLK</sequence>
<organism evidence="2 3">
    <name type="scientific">Cladonia borealis</name>
    <dbReference type="NCBI Taxonomy" id="184061"/>
    <lineage>
        <taxon>Eukaryota</taxon>
        <taxon>Fungi</taxon>
        <taxon>Dikarya</taxon>
        <taxon>Ascomycota</taxon>
        <taxon>Pezizomycotina</taxon>
        <taxon>Lecanoromycetes</taxon>
        <taxon>OSLEUM clade</taxon>
        <taxon>Lecanoromycetidae</taxon>
        <taxon>Lecanorales</taxon>
        <taxon>Lecanorineae</taxon>
        <taxon>Cladoniaceae</taxon>
        <taxon>Cladonia</taxon>
    </lineage>
</organism>
<feature type="chain" id="PRO_5041361170" evidence="1">
    <location>
        <begin position="19"/>
        <end position="138"/>
    </location>
</feature>